<name>A0A9P9YUZ2_9MUSC</name>
<gene>
    <name evidence="2" type="ORF">M5D96_004595</name>
</gene>
<feature type="chain" id="PRO_5040339923" evidence="1">
    <location>
        <begin position="22"/>
        <end position="113"/>
    </location>
</feature>
<keyword evidence="1" id="KW-0732">Signal</keyword>
<reference evidence="2" key="1">
    <citation type="journal article" date="2023" name="Genome Biol. Evol.">
        <title>Long-read-based Genome Assembly of Drosophila gunungcola Reveals Fewer Chemosensory Genes in Flower-breeding Species.</title>
        <authorList>
            <person name="Negi A."/>
            <person name="Liao B.Y."/>
            <person name="Yeh S.D."/>
        </authorList>
    </citation>
    <scope>NUCLEOTIDE SEQUENCE</scope>
    <source>
        <strain evidence="2">Sukarami</strain>
    </source>
</reference>
<evidence type="ECO:0000313" key="2">
    <source>
        <dbReference type="EMBL" id="KAI8043268.1"/>
    </source>
</evidence>
<dbReference type="EMBL" id="JAMKOV010000002">
    <property type="protein sequence ID" value="KAI8043268.1"/>
    <property type="molecule type" value="Genomic_DNA"/>
</dbReference>
<dbReference type="Proteomes" id="UP001059596">
    <property type="component" value="Unassembled WGS sequence"/>
</dbReference>
<accession>A0A9P9YUZ2</accession>
<evidence type="ECO:0000313" key="3">
    <source>
        <dbReference type="Proteomes" id="UP001059596"/>
    </source>
</evidence>
<sequence length="113" mass="13063">MKLRNEIFIFLILVIYGASKASSDKELVKEPRSHVAKPRSFLFHCLRGALRCLLPCLWPFCKTCPPCSNTPTRPPKTILTKNPITIKCLSYSYHVSLRYQFLSTYIQIKQTKN</sequence>
<organism evidence="2 3">
    <name type="scientific">Drosophila gunungcola</name>
    <name type="common">fruit fly</name>
    <dbReference type="NCBI Taxonomy" id="103775"/>
    <lineage>
        <taxon>Eukaryota</taxon>
        <taxon>Metazoa</taxon>
        <taxon>Ecdysozoa</taxon>
        <taxon>Arthropoda</taxon>
        <taxon>Hexapoda</taxon>
        <taxon>Insecta</taxon>
        <taxon>Pterygota</taxon>
        <taxon>Neoptera</taxon>
        <taxon>Endopterygota</taxon>
        <taxon>Diptera</taxon>
        <taxon>Brachycera</taxon>
        <taxon>Muscomorpha</taxon>
        <taxon>Ephydroidea</taxon>
        <taxon>Drosophilidae</taxon>
        <taxon>Drosophila</taxon>
        <taxon>Sophophora</taxon>
    </lineage>
</organism>
<evidence type="ECO:0000256" key="1">
    <source>
        <dbReference type="SAM" id="SignalP"/>
    </source>
</evidence>
<protein>
    <submittedName>
        <fullName evidence="2">Uncharacterized protein</fullName>
    </submittedName>
</protein>
<feature type="signal peptide" evidence="1">
    <location>
        <begin position="1"/>
        <end position="21"/>
    </location>
</feature>
<dbReference type="AlphaFoldDB" id="A0A9P9YUZ2"/>
<keyword evidence="3" id="KW-1185">Reference proteome</keyword>
<comment type="caution">
    <text evidence="2">The sequence shown here is derived from an EMBL/GenBank/DDBJ whole genome shotgun (WGS) entry which is preliminary data.</text>
</comment>
<proteinExistence type="predicted"/>